<dbReference type="Proteomes" id="UP000663844">
    <property type="component" value="Unassembled WGS sequence"/>
</dbReference>
<evidence type="ECO:0000313" key="2">
    <source>
        <dbReference type="Proteomes" id="UP000663844"/>
    </source>
</evidence>
<evidence type="ECO:0000313" key="1">
    <source>
        <dbReference type="EMBL" id="CAF4257833.1"/>
    </source>
</evidence>
<dbReference type="AlphaFoldDB" id="A0A820FAE3"/>
<dbReference type="EMBL" id="CAJOAZ010012804">
    <property type="protein sequence ID" value="CAF4257833.1"/>
    <property type="molecule type" value="Genomic_DNA"/>
</dbReference>
<dbReference type="SUPFAM" id="SSF56399">
    <property type="entry name" value="ADP-ribosylation"/>
    <property type="match status" value="1"/>
</dbReference>
<organism evidence="1 2">
    <name type="scientific">Adineta steineri</name>
    <dbReference type="NCBI Taxonomy" id="433720"/>
    <lineage>
        <taxon>Eukaryota</taxon>
        <taxon>Metazoa</taxon>
        <taxon>Spiralia</taxon>
        <taxon>Gnathifera</taxon>
        <taxon>Rotifera</taxon>
        <taxon>Eurotatoria</taxon>
        <taxon>Bdelloidea</taxon>
        <taxon>Adinetida</taxon>
        <taxon>Adinetidae</taxon>
        <taxon>Adineta</taxon>
    </lineage>
</organism>
<proteinExistence type="predicted"/>
<name>A0A820FAE3_9BILA</name>
<reference evidence="1" key="1">
    <citation type="submission" date="2021-02" db="EMBL/GenBank/DDBJ databases">
        <authorList>
            <person name="Nowell W R."/>
        </authorList>
    </citation>
    <scope>NUCLEOTIDE SEQUENCE</scope>
</reference>
<gene>
    <name evidence="1" type="ORF">OXD698_LOCUS43803</name>
</gene>
<accession>A0A820FAE3</accession>
<comment type="caution">
    <text evidence="1">The sequence shown here is derived from an EMBL/GenBank/DDBJ whole genome shotgun (WGS) entry which is preliminary data.</text>
</comment>
<dbReference type="PROSITE" id="PS51996">
    <property type="entry name" value="TR_MART"/>
    <property type="match status" value="1"/>
</dbReference>
<sequence length="126" mass="15169">MKHTSLRDLINQALKNEDIKQLYMLRYFLRDLIQNFQFGKENRIVYRRMFISRSEFKQIQEHSGKLIMMKEFLTANTDRPSCYTSSTKQISVLFEIELNKNSIFTDLELSNQETILFNLNSTFRIR</sequence>
<protein>
    <submittedName>
        <fullName evidence="1">Uncharacterized protein</fullName>
    </submittedName>
</protein>